<accession>A0A085M8T2</accession>
<protein>
    <submittedName>
        <fullName evidence="1">Uncharacterized protein</fullName>
    </submittedName>
</protein>
<organism evidence="1 2">
    <name type="scientific">Trichuris suis</name>
    <name type="common">pig whipworm</name>
    <dbReference type="NCBI Taxonomy" id="68888"/>
    <lineage>
        <taxon>Eukaryota</taxon>
        <taxon>Metazoa</taxon>
        <taxon>Ecdysozoa</taxon>
        <taxon>Nematoda</taxon>
        <taxon>Enoplea</taxon>
        <taxon>Dorylaimia</taxon>
        <taxon>Trichinellida</taxon>
        <taxon>Trichuridae</taxon>
        <taxon>Trichuris</taxon>
    </lineage>
</organism>
<name>A0A085M8T2_9BILA</name>
<dbReference type="AlphaFoldDB" id="A0A085M8T2"/>
<sequence>MIREITPLHHYYLRLAPSGNSRASDGRNCVSYTRKLTSHLFQREDVAARMRCSATDCKAHRLHWKQSQKGDDFKAYLACLDQCIAGILGPPVEAALPPPSSRASSRMSSRAASRVSSVASSRHGETGSHDKVFLDVGQTNTETAELFFAFSMASNGGSVRSQPWGFLCVPLSSSFVVLLPLCAFMCSFNLSSSVACFSYYQYQTLVLYLLGQPGCKLVGLNLIKPSCNCYFLTRQDEVQTKSDYKNEVLTALVVSMHSTPIVALCVVLTVFCFEAQALREDVAARMKCAATECRAYRLQWHKTQDREDNKKYFGCLDQCIAAILHPGQPAGLPLPSSRASSRVSSRSTTRVSSHVSSRAASRVSSIASSRVFYYIFTFPEFYVTYVPHHTY</sequence>
<reference evidence="1 2" key="1">
    <citation type="journal article" date="2014" name="Nat. Genet.">
        <title>Genome and transcriptome of the porcine whipworm Trichuris suis.</title>
        <authorList>
            <person name="Jex A.R."/>
            <person name="Nejsum P."/>
            <person name="Schwarz E.M."/>
            <person name="Hu L."/>
            <person name="Young N.D."/>
            <person name="Hall R.S."/>
            <person name="Korhonen P.K."/>
            <person name="Liao S."/>
            <person name="Thamsborg S."/>
            <person name="Xia J."/>
            <person name="Xu P."/>
            <person name="Wang S."/>
            <person name="Scheerlinck J.P."/>
            <person name="Hofmann A."/>
            <person name="Sternberg P.W."/>
            <person name="Wang J."/>
            <person name="Gasser R.B."/>
        </authorList>
    </citation>
    <scope>NUCLEOTIDE SEQUENCE [LARGE SCALE GENOMIC DNA]</scope>
    <source>
        <strain evidence="1">DCEP-RM93M</strain>
    </source>
</reference>
<keyword evidence="2" id="KW-1185">Reference proteome</keyword>
<dbReference type="EMBL" id="KL363215">
    <property type="protein sequence ID" value="KFD53628.1"/>
    <property type="molecule type" value="Genomic_DNA"/>
</dbReference>
<dbReference type="Proteomes" id="UP000030764">
    <property type="component" value="Unassembled WGS sequence"/>
</dbReference>
<evidence type="ECO:0000313" key="1">
    <source>
        <dbReference type="EMBL" id="KFD53628.1"/>
    </source>
</evidence>
<gene>
    <name evidence="1" type="ORF">M513_05544</name>
</gene>
<evidence type="ECO:0000313" key="2">
    <source>
        <dbReference type="Proteomes" id="UP000030764"/>
    </source>
</evidence>
<proteinExistence type="predicted"/>